<sequence length="70" mass="7626">MVLGAQLGRESRTTNRVSSGADSVDLGDRALRHSNVVVRELLGNKGTSSWDSPYETPRLQQADHFANDDA</sequence>
<gene>
    <name evidence="2" type="ORF">BOX37_05185</name>
</gene>
<dbReference type="EMBL" id="CP018082">
    <property type="protein sequence ID" value="APE33462.1"/>
    <property type="molecule type" value="Genomic_DNA"/>
</dbReference>
<dbReference type="KEGG" id="nsl:BOX37_05185"/>
<feature type="region of interest" description="Disordered" evidence="1">
    <location>
        <begin position="43"/>
        <end position="70"/>
    </location>
</feature>
<accession>A0A1J0VN64</accession>
<keyword evidence="3" id="KW-1185">Reference proteome</keyword>
<proteinExistence type="predicted"/>
<name>A0A1J0VN64_9NOCA</name>
<evidence type="ECO:0000256" key="1">
    <source>
        <dbReference type="SAM" id="MobiDB-lite"/>
    </source>
</evidence>
<reference evidence="2" key="1">
    <citation type="submission" date="2016-11" db="EMBL/GenBank/DDBJ databases">
        <authorList>
            <person name="Jaros S."/>
            <person name="Januszkiewicz K."/>
            <person name="Wedrychowicz H."/>
        </authorList>
    </citation>
    <scope>NUCLEOTIDE SEQUENCE [LARGE SCALE GENOMIC DNA]</scope>
    <source>
        <strain evidence="2">Y48</strain>
    </source>
</reference>
<dbReference type="Proteomes" id="UP000183810">
    <property type="component" value="Chromosome"/>
</dbReference>
<feature type="region of interest" description="Disordered" evidence="1">
    <location>
        <begin position="1"/>
        <end position="29"/>
    </location>
</feature>
<organism evidence="2 3">
    <name type="scientific">Nocardia mangyaensis</name>
    <dbReference type="NCBI Taxonomy" id="2213200"/>
    <lineage>
        <taxon>Bacteria</taxon>
        <taxon>Bacillati</taxon>
        <taxon>Actinomycetota</taxon>
        <taxon>Actinomycetes</taxon>
        <taxon>Mycobacteriales</taxon>
        <taxon>Nocardiaceae</taxon>
        <taxon>Nocardia</taxon>
    </lineage>
</organism>
<protein>
    <submittedName>
        <fullName evidence="2">Uncharacterized protein</fullName>
    </submittedName>
</protein>
<dbReference type="AlphaFoldDB" id="A0A1J0VN64"/>
<evidence type="ECO:0000313" key="3">
    <source>
        <dbReference type="Proteomes" id="UP000183810"/>
    </source>
</evidence>
<evidence type="ECO:0000313" key="2">
    <source>
        <dbReference type="EMBL" id="APE33462.1"/>
    </source>
</evidence>